<proteinExistence type="predicted"/>
<feature type="compositionally biased region" description="Low complexity" evidence="1">
    <location>
        <begin position="316"/>
        <end position="329"/>
    </location>
</feature>
<dbReference type="InterPro" id="IPR028131">
    <property type="entry name" value="VASH1"/>
</dbReference>
<sequence>MEHNSSRKAKVAEETVPRLPVIMEEGQEQLTPADEAAAEASCSQSTKPRLPENFNSLLVRPRLKAVKQFIGSFHYRHTAHTNFNAQKLRPLARIMDTARMIVYAPQPIKCVEAVFLALYLTAGLPEVERIPLGFKTEIGGQVYQHIVLLVQHNGKFGAFGISRCPNLMNKDLTFDSISSIVENFKIAYEDQKHTVLKIRVGLPVEHSIVSTNFVCWCHLALNLRVQSWPQCVDALEAHAAKGKRLWDLWLLAGKGEDPNRKSITRKAPLNTFFGSDWSKKKKTIATPETSPQRMSLSKMLVESDIVAPYPTTVGNSKFRQSKSSSSAVVEGKKSESKMMSRTTLRNKLKLLRNLEQTLAVKRSFLKSTRSCKGTSAHLSSSKNVTPAPKLAARRKLTMIKCNSLAPTFARIRTRRNSVDCLPTNHKGSGSLIHS</sequence>
<dbReference type="Proteomes" id="UP001497512">
    <property type="component" value="Chromosome 4"/>
</dbReference>
<dbReference type="PANTHER" id="PTHR15750">
    <property type="entry name" value="VASOHIBIN-1-LIKE ISOFORM X2"/>
    <property type="match status" value="1"/>
</dbReference>
<name>A0ABP0UI41_9BRYO</name>
<organism evidence="2 3">
    <name type="scientific">Sphagnum troendelagicum</name>
    <dbReference type="NCBI Taxonomy" id="128251"/>
    <lineage>
        <taxon>Eukaryota</taxon>
        <taxon>Viridiplantae</taxon>
        <taxon>Streptophyta</taxon>
        <taxon>Embryophyta</taxon>
        <taxon>Bryophyta</taxon>
        <taxon>Sphagnophytina</taxon>
        <taxon>Sphagnopsida</taxon>
        <taxon>Sphagnales</taxon>
        <taxon>Sphagnaceae</taxon>
        <taxon>Sphagnum</taxon>
    </lineage>
</organism>
<evidence type="ECO:0000256" key="1">
    <source>
        <dbReference type="SAM" id="MobiDB-lite"/>
    </source>
</evidence>
<evidence type="ECO:0000313" key="2">
    <source>
        <dbReference type="EMBL" id="CAK9222530.1"/>
    </source>
</evidence>
<reference evidence="2" key="1">
    <citation type="submission" date="2024-02" db="EMBL/GenBank/DDBJ databases">
        <authorList>
            <consortium name="ELIXIR-Norway"/>
            <consortium name="Elixir Norway"/>
        </authorList>
    </citation>
    <scope>NUCLEOTIDE SEQUENCE</scope>
</reference>
<gene>
    <name evidence="2" type="ORF">CSSPTR1EN2_LOCUS16149</name>
</gene>
<dbReference type="EMBL" id="OZ019896">
    <property type="protein sequence ID" value="CAK9222530.1"/>
    <property type="molecule type" value="Genomic_DNA"/>
</dbReference>
<keyword evidence="3" id="KW-1185">Reference proteome</keyword>
<evidence type="ECO:0000313" key="3">
    <source>
        <dbReference type="Proteomes" id="UP001497512"/>
    </source>
</evidence>
<dbReference type="PANTHER" id="PTHR15750:SF2">
    <property type="entry name" value="VASOHIBIN"/>
    <property type="match status" value="1"/>
</dbReference>
<accession>A0ABP0UI41</accession>
<evidence type="ECO:0008006" key="4">
    <source>
        <dbReference type="Google" id="ProtNLM"/>
    </source>
</evidence>
<feature type="region of interest" description="Disordered" evidence="1">
    <location>
        <begin position="316"/>
        <end position="339"/>
    </location>
</feature>
<protein>
    <recommendedName>
        <fullName evidence="4">Vasohibin-2</fullName>
    </recommendedName>
</protein>
<dbReference type="Pfam" id="PF14822">
    <property type="entry name" value="Vasohibin"/>
    <property type="match status" value="1"/>
</dbReference>